<dbReference type="SUPFAM" id="SSF75217">
    <property type="entry name" value="alpha/beta knot"/>
    <property type="match status" value="1"/>
</dbReference>
<accession>A0A1H9GLA2</accession>
<dbReference type="GO" id="GO:0005829">
    <property type="term" value="C:cytosol"/>
    <property type="evidence" value="ECO:0007669"/>
    <property type="project" value="TreeGrafter"/>
</dbReference>
<dbReference type="Gene3D" id="3.40.1280.10">
    <property type="match status" value="1"/>
</dbReference>
<name>A0A1H9GLA2_9SPIR</name>
<dbReference type="Proteomes" id="UP000182360">
    <property type="component" value="Unassembled WGS sequence"/>
</dbReference>
<keyword evidence="1 4" id="KW-0489">Methyltransferase</keyword>
<dbReference type="InterPro" id="IPR001537">
    <property type="entry name" value="SpoU_MeTrfase"/>
</dbReference>
<dbReference type="InterPro" id="IPR029026">
    <property type="entry name" value="tRNA_m1G_MTases_N"/>
</dbReference>
<dbReference type="EMBL" id="FOFU01000005">
    <property type="protein sequence ID" value="SEQ50783.1"/>
    <property type="molecule type" value="Genomic_DNA"/>
</dbReference>
<dbReference type="GO" id="GO:0032259">
    <property type="term" value="P:methylation"/>
    <property type="evidence" value="ECO:0007669"/>
    <property type="project" value="UniProtKB-KW"/>
</dbReference>
<dbReference type="RefSeq" id="WP_074643673.1">
    <property type="nucleotide sequence ID" value="NZ_FOFU01000005.1"/>
</dbReference>
<feature type="domain" description="tRNA/rRNA methyltransferase SpoU type" evidence="3">
    <location>
        <begin position="114"/>
        <end position="256"/>
    </location>
</feature>
<dbReference type="CDD" id="cd00570">
    <property type="entry name" value="GST_N_family"/>
    <property type="match status" value="1"/>
</dbReference>
<dbReference type="NCBIfam" id="TIGR00186">
    <property type="entry name" value="rRNA_methyl_3"/>
    <property type="match status" value="1"/>
</dbReference>
<evidence type="ECO:0000313" key="5">
    <source>
        <dbReference type="Proteomes" id="UP000182360"/>
    </source>
</evidence>
<dbReference type="GO" id="GO:0006396">
    <property type="term" value="P:RNA processing"/>
    <property type="evidence" value="ECO:0007669"/>
    <property type="project" value="InterPro"/>
</dbReference>
<dbReference type="AlphaFoldDB" id="A0A1H9GLA2"/>
<keyword evidence="2 4" id="KW-0808">Transferase</keyword>
<evidence type="ECO:0000256" key="1">
    <source>
        <dbReference type="ARBA" id="ARBA00022603"/>
    </source>
</evidence>
<dbReference type="InterPro" id="IPR029028">
    <property type="entry name" value="Alpha/beta_knot_MTases"/>
</dbReference>
<sequence length="260" mass="27692">MVVTGFHSIEEKIRASKGKDKAYAPAGLKLYYSKPGPRVKKILAAAKEAGIPAIQSDDKKLDTLVAGLDETLRDHRGLVMEIEGGEKQTANIVDFDSWIKTHSGDLPENKNRLIVVILDSVTDPHNVGAIIRSCDQFGAALVVLPEHNSASDIAGNEVIGRTSAGASAWVPVAIVNNLVRAAEQLKNAGFWIYGADAGGENCRKIEFAQKSVIIMGSEGTGIAQLLEKQCDTIVSIPTCGKIDSLNVSVAAGVLLYELSK</sequence>
<protein>
    <submittedName>
        <fullName evidence="4">23S rRNA (Guanosine2251-2'-O)-methyltransferase</fullName>
    </submittedName>
</protein>
<dbReference type="PANTHER" id="PTHR46429:SF1">
    <property type="entry name" value="23S RRNA (GUANOSINE-2'-O-)-METHYLTRANSFERASE RLMB"/>
    <property type="match status" value="1"/>
</dbReference>
<evidence type="ECO:0000259" key="3">
    <source>
        <dbReference type="Pfam" id="PF00588"/>
    </source>
</evidence>
<dbReference type="InterPro" id="IPR004441">
    <property type="entry name" value="rRNA_MeTrfase_TrmH"/>
</dbReference>
<organism evidence="4 5">
    <name type="scientific">Treponema bryantii</name>
    <dbReference type="NCBI Taxonomy" id="163"/>
    <lineage>
        <taxon>Bacteria</taxon>
        <taxon>Pseudomonadati</taxon>
        <taxon>Spirochaetota</taxon>
        <taxon>Spirochaetia</taxon>
        <taxon>Spirochaetales</taxon>
        <taxon>Treponemataceae</taxon>
        <taxon>Treponema</taxon>
    </lineage>
</organism>
<dbReference type="InterPro" id="IPR029064">
    <property type="entry name" value="Ribosomal_eL30-like_sf"/>
</dbReference>
<proteinExistence type="predicted"/>
<dbReference type="Gene3D" id="3.30.1330.30">
    <property type="match status" value="1"/>
</dbReference>
<keyword evidence="5" id="KW-1185">Reference proteome</keyword>
<dbReference type="OrthoDB" id="9794400at2"/>
<evidence type="ECO:0000256" key="2">
    <source>
        <dbReference type="ARBA" id="ARBA00022679"/>
    </source>
</evidence>
<dbReference type="GO" id="GO:0008173">
    <property type="term" value="F:RNA methyltransferase activity"/>
    <property type="evidence" value="ECO:0007669"/>
    <property type="project" value="InterPro"/>
</dbReference>
<reference evidence="4 5" key="1">
    <citation type="submission" date="2016-10" db="EMBL/GenBank/DDBJ databases">
        <authorList>
            <person name="de Groot N.N."/>
        </authorList>
    </citation>
    <scope>NUCLEOTIDE SEQUENCE [LARGE SCALE GENOMIC DNA]</scope>
    <source>
        <strain evidence="4 5">B25</strain>
    </source>
</reference>
<dbReference type="GO" id="GO:0003723">
    <property type="term" value="F:RNA binding"/>
    <property type="evidence" value="ECO:0007669"/>
    <property type="project" value="InterPro"/>
</dbReference>
<gene>
    <name evidence="4" type="ORF">SAMN04487977_10544</name>
</gene>
<evidence type="ECO:0000313" key="4">
    <source>
        <dbReference type="EMBL" id="SEQ50783.1"/>
    </source>
</evidence>
<dbReference type="Pfam" id="PF00588">
    <property type="entry name" value="SpoU_methylase"/>
    <property type="match status" value="1"/>
</dbReference>
<dbReference type="CDD" id="cd18103">
    <property type="entry name" value="SpoU-like_RlmB"/>
    <property type="match status" value="1"/>
</dbReference>
<dbReference type="PANTHER" id="PTHR46429">
    <property type="entry name" value="23S RRNA (GUANOSINE-2'-O-)-METHYLTRANSFERASE RLMB"/>
    <property type="match status" value="1"/>
</dbReference>
<dbReference type="STRING" id="163.SAMN04487775_10112"/>